<gene>
    <name evidence="1" type="ORF">S01H4_57789</name>
</gene>
<reference evidence="1" key="1">
    <citation type="journal article" date="2014" name="Front. Microbiol.">
        <title>High frequency of phylogenetically diverse reductive dehalogenase-homologous genes in deep subseafloor sedimentary metagenomes.</title>
        <authorList>
            <person name="Kawai M."/>
            <person name="Futagami T."/>
            <person name="Toyoda A."/>
            <person name="Takaki Y."/>
            <person name="Nishi S."/>
            <person name="Hori S."/>
            <person name="Arai W."/>
            <person name="Tsubouchi T."/>
            <person name="Morono Y."/>
            <person name="Uchiyama I."/>
            <person name="Ito T."/>
            <person name="Fujiyama A."/>
            <person name="Inagaki F."/>
            <person name="Takami H."/>
        </authorList>
    </citation>
    <scope>NUCLEOTIDE SEQUENCE</scope>
    <source>
        <strain evidence="1">Expedition CK06-06</strain>
    </source>
</reference>
<evidence type="ECO:0000313" key="1">
    <source>
        <dbReference type="EMBL" id="GAH09938.1"/>
    </source>
</evidence>
<sequence>MGQNLKESQSLGYILKLLFKKTFDFQTRFLKYYNSFRIKGQDGILRDASELQRFLGKAKTRESNELKKQLIAAISSIELEVIELIEFLLQYK</sequence>
<protein>
    <submittedName>
        <fullName evidence="1">Uncharacterized protein</fullName>
    </submittedName>
</protein>
<feature type="non-terminal residue" evidence="1">
    <location>
        <position position="92"/>
    </location>
</feature>
<organism evidence="1">
    <name type="scientific">marine sediment metagenome</name>
    <dbReference type="NCBI Taxonomy" id="412755"/>
    <lineage>
        <taxon>unclassified sequences</taxon>
        <taxon>metagenomes</taxon>
        <taxon>ecological metagenomes</taxon>
    </lineage>
</organism>
<dbReference type="EMBL" id="BART01033679">
    <property type="protein sequence ID" value="GAH09938.1"/>
    <property type="molecule type" value="Genomic_DNA"/>
</dbReference>
<comment type="caution">
    <text evidence="1">The sequence shown here is derived from an EMBL/GenBank/DDBJ whole genome shotgun (WGS) entry which is preliminary data.</text>
</comment>
<dbReference type="AlphaFoldDB" id="X1EMR4"/>
<proteinExistence type="predicted"/>
<name>X1EMR4_9ZZZZ</name>
<accession>X1EMR4</accession>